<name>A0A8J5N035_HOMAM</name>
<gene>
    <name evidence="1" type="ORF">Hamer_G031302</name>
</gene>
<dbReference type="EMBL" id="JAHLQT010014265">
    <property type="protein sequence ID" value="KAG7170408.1"/>
    <property type="molecule type" value="Genomic_DNA"/>
</dbReference>
<reference evidence="1" key="1">
    <citation type="journal article" date="2021" name="Sci. Adv.">
        <title>The American lobster genome reveals insights on longevity, neural, and immune adaptations.</title>
        <authorList>
            <person name="Polinski J.M."/>
            <person name="Zimin A.V."/>
            <person name="Clark K.F."/>
            <person name="Kohn A.B."/>
            <person name="Sadowski N."/>
            <person name="Timp W."/>
            <person name="Ptitsyn A."/>
            <person name="Khanna P."/>
            <person name="Romanova D.Y."/>
            <person name="Williams P."/>
            <person name="Greenwood S.J."/>
            <person name="Moroz L.L."/>
            <person name="Walt D.R."/>
            <person name="Bodnar A.G."/>
        </authorList>
    </citation>
    <scope>NUCLEOTIDE SEQUENCE</scope>
    <source>
        <strain evidence="1">GMGI-L3</strain>
    </source>
</reference>
<sequence length="23" mass="2395">EEAAAAGALFKISSVVWCIVNCL</sequence>
<feature type="non-terminal residue" evidence="1">
    <location>
        <position position="1"/>
    </location>
</feature>
<comment type="caution">
    <text evidence="1">The sequence shown here is derived from an EMBL/GenBank/DDBJ whole genome shotgun (WGS) entry which is preliminary data.</text>
</comment>
<dbReference type="AlphaFoldDB" id="A0A8J5N035"/>
<proteinExistence type="predicted"/>
<evidence type="ECO:0000313" key="2">
    <source>
        <dbReference type="Proteomes" id="UP000747542"/>
    </source>
</evidence>
<keyword evidence="2" id="KW-1185">Reference proteome</keyword>
<accession>A0A8J5N035</accession>
<dbReference type="Proteomes" id="UP000747542">
    <property type="component" value="Unassembled WGS sequence"/>
</dbReference>
<organism evidence="1 2">
    <name type="scientific">Homarus americanus</name>
    <name type="common">American lobster</name>
    <dbReference type="NCBI Taxonomy" id="6706"/>
    <lineage>
        <taxon>Eukaryota</taxon>
        <taxon>Metazoa</taxon>
        <taxon>Ecdysozoa</taxon>
        <taxon>Arthropoda</taxon>
        <taxon>Crustacea</taxon>
        <taxon>Multicrustacea</taxon>
        <taxon>Malacostraca</taxon>
        <taxon>Eumalacostraca</taxon>
        <taxon>Eucarida</taxon>
        <taxon>Decapoda</taxon>
        <taxon>Pleocyemata</taxon>
        <taxon>Astacidea</taxon>
        <taxon>Nephropoidea</taxon>
        <taxon>Nephropidae</taxon>
        <taxon>Homarus</taxon>
    </lineage>
</organism>
<protein>
    <submittedName>
        <fullName evidence="1">Uncharacterized protein</fullName>
    </submittedName>
</protein>
<evidence type="ECO:0000313" key="1">
    <source>
        <dbReference type="EMBL" id="KAG7170408.1"/>
    </source>
</evidence>